<dbReference type="AlphaFoldDB" id="A0A6J7KTE2"/>
<organism evidence="2">
    <name type="scientific">freshwater metagenome</name>
    <dbReference type="NCBI Taxonomy" id="449393"/>
    <lineage>
        <taxon>unclassified sequences</taxon>
        <taxon>metagenomes</taxon>
        <taxon>ecological metagenomes</taxon>
    </lineage>
</organism>
<feature type="compositionally biased region" description="Basic residues" evidence="1">
    <location>
        <begin position="74"/>
        <end position="83"/>
    </location>
</feature>
<protein>
    <submittedName>
        <fullName evidence="2">Unannotated protein</fullName>
    </submittedName>
</protein>
<feature type="region of interest" description="Disordered" evidence="1">
    <location>
        <begin position="176"/>
        <end position="198"/>
    </location>
</feature>
<evidence type="ECO:0000256" key="1">
    <source>
        <dbReference type="SAM" id="MobiDB-lite"/>
    </source>
</evidence>
<proteinExistence type="predicted"/>
<evidence type="ECO:0000313" key="2">
    <source>
        <dbReference type="EMBL" id="CAB4958977.1"/>
    </source>
</evidence>
<feature type="region of interest" description="Disordered" evidence="1">
    <location>
        <begin position="61"/>
        <end position="84"/>
    </location>
</feature>
<dbReference type="EMBL" id="CAFBNC010000201">
    <property type="protein sequence ID" value="CAB4958977.1"/>
    <property type="molecule type" value="Genomic_DNA"/>
</dbReference>
<accession>A0A6J7KTE2</accession>
<name>A0A6J7KTE2_9ZZZZ</name>
<reference evidence="2" key="1">
    <citation type="submission" date="2020-05" db="EMBL/GenBank/DDBJ databases">
        <authorList>
            <person name="Chiriac C."/>
            <person name="Salcher M."/>
            <person name="Ghai R."/>
            <person name="Kavagutti S V."/>
        </authorList>
    </citation>
    <scope>NUCLEOTIDE SEQUENCE</scope>
</reference>
<sequence length="239" mass="27006">MTFGTHRNKQTQRATPSHRCPILIIREITTNRPRHPNTRRLHRNLIGLGTGTSTVHRSKLDVVGSPIGQSSNPNRRRRTRRSISPRTTIIDRVLILRDCAAIVRARRKHDIRRTIIRNRVQRSWSIRCGRYWGQSAGHHLMRTTPRDGNEQPVAVTHPVPRVGLSSALGSPAHTIRRRHHPMSSRLGDCDKQTVSGGHRNPIVRLSSVARSPGHTINRGHHLIEPLVGDCNEQPVARGH</sequence>
<gene>
    <name evidence="2" type="ORF">UFOPK3733_02328</name>
</gene>